<dbReference type="PRINTS" id="PR00111">
    <property type="entry name" value="ABHYDROLASE"/>
</dbReference>
<dbReference type="PANTHER" id="PTHR43798">
    <property type="entry name" value="MONOACYLGLYCEROL LIPASE"/>
    <property type="match status" value="1"/>
</dbReference>
<evidence type="ECO:0000259" key="1">
    <source>
        <dbReference type="Pfam" id="PF00561"/>
    </source>
</evidence>
<reference evidence="2 3" key="1">
    <citation type="submission" date="2019-03" db="EMBL/GenBank/DDBJ databases">
        <title>Draft genome sequences of novel Actinobacteria.</title>
        <authorList>
            <person name="Sahin N."/>
            <person name="Ay H."/>
            <person name="Saygin H."/>
        </authorList>
    </citation>
    <scope>NUCLEOTIDE SEQUENCE [LARGE SCALE GENOMIC DNA]</scope>
    <source>
        <strain evidence="2 3">JCM 30547</strain>
    </source>
</reference>
<organism evidence="2 3">
    <name type="scientific">Kribbella albertanoniae</name>
    <dbReference type="NCBI Taxonomy" id="1266829"/>
    <lineage>
        <taxon>Bacteria</taxon>
        <taxon>Bacillati</taxon>
        <taxon>Actinomycetota</taxon>
        <taxon>Actinomycetes</taxon>
        <taxon>Propionibacteriales</taxon>
        <taxon>Kribbellaceae</taxon>
        <taxon>Kribbella</taxon>
    </lineage>
</organism>
<dbReference type="SUPFAM" id="SSF53474">
    <property type="entry name" value="alpha/beta-Hydrolases"/>
    <property type="match status" value="1"/>
</dbReference>
<dbReference type="Gene3D" id="3.40.50.1820">
    <property type="entry name" value="alpha/beta hydrolase"/>
    <property type="match status" value="1"/>
</dbReference>
<proteinExistence type="predicted"/>
<keyword evidence="3" id="KW-1185">Reference proteome</keyword>
<dbReference type="InterPro" id="IPR029058">
    <property type="entry name" value="AB_hydrolase_fold"/>
</dbReference>
<dbReference type="InterPro" id="IPR000073">
    <property type="entry name" value="AB_hydrolase_1"/>
</dbReference>
<dbReference type="PANTHER" id="PTHR43798:SF33">
    <property type="entry name" value="HYDROLASE, PUTATIVE (AFU_ORTHOLOGUE AFUA_2G14860)-RELATED"/>
    <property type="match status" value="1"/>
</dbReference>
<dbReference type="Pfam" id="PF00561">
    <property type="entry name" value="Abhydrolase_1"/>
    <property type="match status" value="1"/>
</dbReference>
<dbReference type="InterPro" id="IPR050266">
    <property type="entry name" value="AB_hydrolase_sf"/>
</dbReference>
<dbReference type="AlphaFoldDB" id="A0A4R4QIF2"/>
<dbReference type="GO" id="GO:0016787">
    <property type="term" value="F:hydrolase activity"/>
    <property type="evidence" value="ECO:0007669"/>
    <property type="project" value="UniProtKB-KW"/>
</dbReference>
<gene>
    <name evidence="2" type="ORF">E1261_00860</name>
</gene>
<sequence length="264" mass="28606">MAKIRVGELDVHVQRLSLADPPAGSEAPIVVLIHGILYDSLASYYFTLGPTFAEEGMDVIMYDLRGHGRTTRPATRYRLEDHVEDLRLLLEKLEITRPVHLVGNSYGGSIAFGLAAAHPDRVASITAIEAEPPVPAWRHRLGEGLLQAKPWLATDEALAVIAEARGGHTARLSLAAGKLLQATTIAEDVLLSRTIDDDLAALQCPVLAFFGDESVLMEQVDHLRSTLADCHIVVLPGQGHSVLIERAAEISPVILDWVREGQAA</sequence>
<dbReference type="OrthoDB" id="9801162at2"/>
<dbReference type="Proteomes" id="UP000295075">
    <property type="component" value="Unassembled WGS sequence"/>
</dbReference>
<feature type="domain" description="AB hydrolase-1" evidence="1">
    <location>
        <begin position="28"/>
        <end position="152"/>
    </location>
</feature>
<accession>A0A4R4QIF2</accession>
<evidence type="ECO:0000313" key="2">
    <source>
        <dbReference type="EMBL" id="TDC35448.1"/>
    </source>
</evidence>
<dbReference type="GO" id="GO:0016020">
    <property type="term" value="C:membrane"/>
    <property type="evidence" value="ECO:0007669"/>
    <property type="project" value="TreeGrafter"/>
</dbReference>
<comment type="caution">
    <text evidence="2">The sequence shown here is derived from an EMBL/GenBank/DDBJ whole genome shotgun (WGS) entry which is preliminary data.</text>
</comment>
<dbReference type="RefSeq" id="WP_132400158.1">
    <property type="nucleotide sequence ID" value="NZ_SMKA01000002.1"/>
</dbReference>
<keyword evidence="2" id="KW-0378">Hydrolase</keyword>
<name>A0A4R4QIF2_9ACTN</name>
<evidence type="ECO:0000313" key="3">
    <source>
        <dbReference type="Proteomes" id="UP000295075"/>
    </source>
</evidence>
<protein>
    <submittedName>
        <fullName evidence="2">Alpha/beta hydrolase</fullName>
    </submittedName>
</protein>
<dbReference type="EMBL" id="SMKA01000002">
    <property type="protein sequence ID" value="TDC35448.1"/>
    <property type="molecule type" value="Genomic_DNA"/>
</dbReference>